<proteinExistence type="predicted"/>
<evidence type="ECO:0008006" key="4">
    <source>
        <dbReference type="Google" id="ProtNLM"/>
    </source>
</evidence>
<keyword evidence="3" id="KW-1185">Reference proteome</keyword>
<evidence type="ECO:0000313" key="3">
    <source>
        <dbReference type="Proteomes" id="UP000777438"/>
    </source>
</evidence>
<protein>
    <recommendedName>
        <fullName evidence="4">Protein NO VEIN C-terminal domain-containing protein</fullName>
    </recommendedName>
</protein>
<dbReference type="Proteomes" id="UP000777438">
    <property type="component" value="Unassembled WGS sequence"/>
</dbReference>
<dbReference type="InterPro" id="IPR052957">
    <property type="entry name" value="Auxin_embryo_med"/>
</dbReference>
<feature type="compositionally biased region" description="Polar residues" evidence="1">
    <location>
        <begin position="1293"/>
        <end position="1303"/>
    </location>
</feature>
<feature type="region of interest" description="Disordered" evidence="1">
    <location>
        <begin position="1169"/>
        <end position="1319"/>
    </location>
</feature>
<dbReference type="PANTHER" id="PTHR32387">
    <property type="entry name" value="WU:FJ29H11"/>
    <property type="match status" value="1"/>
</dbReference>
<gene>
    <name evidence="2" type="ORF">B0T10DRAFT_497374</name>
</gene>
<sequence>YLAKQSTHLDGISVPVRNSLRANTAQPIPRITLFLHEDDNDHDLRSSIQEQFEALNEEILLFTRNLKKIDIKIYDGTGNLSLSTTYSTTSSFLRDRVTTEKMTRRNFHITRHVATKLPKNENREYTDAELDSAAYARSEIVLAFPLSEDSVPILNPQWVFAFMPVRRMGFKFVVQADFVTSANRQDIETTSIRNKSLADGIADAFIKGILQLCNHKTLQYVWMRYLPSHNDSYPWDAFWSRVIDRITSQLKSSPVLRPASLGPLKPIEELRRHTAKQLDQDGNPLFADISPERYISPGYEEADLDNLSDLGLEFTYMDELIKRVRADLDDESSRMRTISDSSWHSRAATLLQRPFEKKWDARIRELKQLKLLPLNNGTWTWAESGRVYCPTVHRLEIPKGLDLPVIDPQAYKNSRRKKLFELLGVKEADLITVCAAISLRHSLSSSKRFDPSISFSHARFLYNAHHFLDHRKPYLMRLVTQSGKYCDSNLQDVYLPSNDPLGAVKLLGSKAPGSGSKDGAPGIHVIILHDIYIQDVPIKPVRETLTWFDWLHDVLHVRRNFRLVSADGESLSDVCKYVAKHRPEHFMSLLLSTWDTEGPQIARSRSCREELLGTEVLCHSGLTWEMREVEFPTAQLKEIVARFFSDKYFFPWLASEHPFDQLSYMPTWEKISRDVGFGLAKTDLEFVVSLLDWISRRDAAGSDPGLREGVYKLYFFLEAKIRESANVAAAREQVRKRQAKIRYIHDDAWCDPKECVWGRPPVTMTTKQDLELLYSQRFSQLEHDHSHLSSFFQETLGVRMWTWEDVLDEIRAIASTSSQDSEVFDTIIALYKCLDDISLGDSDIPKLRRIFNSEKLICSFAYDPPTWNTLSNCIWSSATRIPGKTILNNGHDFDKLESFFLKTLGLYDKLKDQKGNMSVEEVRQDLIEFSARLSSEGKQMDPVPVRMNAIFPVRFPGRGPQLVTGSSAFVIADRSTLAADFEGRVGFLDFPLDQLRRIQNFVEWIGLEGRYLSRAVKEIFSADRETTRPISQPDREIRGRAHALLRIAVAFGSPEAVDSEEAFYSLLRNCETFETGRITTQLSLPGLPQEGPPINPYRLTNTSDVLKVFVPRRKKDREACFYSKLPQHLFAWMMSYPRTPLSTHGIKVVQAVLTASSYAVAGILGEAGIPPVSIPCEEEEEEEAESDEEETVYNDEGEPSEVVPSEPQRDGLSITQVDRSSGAELISHRDLDNATGNETENDATIQSVSLDSPPSELDDPDDVVFVARQSAPLRARPRSEPLARVSRPDARAPQSTPTQQRDVTASPERTPVPDHLTRPSWEILPSRPVIGSLEESNYLGLLGRVIAAARQSRIPSRGAFDMSGVQEALGEFSGEYLNPDSPFILRSTDRIERDKRIGAAGELFIFELLSHLSPELPGFGRNNWKSTIRSYVTGHPDYNDMSPWNGRETADITYQDVSGALTSLLADAGHMDTWDADRVRQARPEFFIEVKSTTGPFETPFYMSKAQYRRMQGYSQSRAGAAASFDRVYVIFRVYNVGQDSIGVKVLVDPESMRGRELAFTAETWSIVPAASRT</sequence>
<dbReference type="OrthoDB" id="1262810at2759"/>
<feature type="compositionally biased region" description="Basic and acidic residues" evidence="1">
    <location>
        <begin position="1277"/>
        <end position="1290"/>
    </location>
</feature>
<evidence type="ECO:0000313" key="2">
    <source>
        <dbReference type="EMBL" id="KAH6876838.1"/>
    </source>
</evidence>
<feature type="compositionally biased region" description="Polar residues" evidence="1">
    <location>
        <begin position="1234"/>
        <end position="1246"/>
    </location>
</feature>
<feature type="non-terminal residue" evidence="2">
    <location>
        <position position="1574"/>
    </location>
</feature>
<feature type="compositionally biased region" description="Acidic residues" evidence="1">
    <location>
        <begin position="1176"/>
        <end position="1199"/>
    </location>
</feature>
<organism evidence="2 3">
    <name type="scientific">Thelonectria olida</name>
    <dbReference type="NCBI Taxonomy" id="1576542"/>
    <lineage>
        <taxon>Eukaryota</taxon>
        <taxon>Fungi</taxon>
        <taxon>Dikarya</taxon>
        <taxon>Ascomycota</taxon>
        <taxon>Pezizomycotina</taxon>
        <taxon>Sordariomycetes</taxon>
        <taxon>Hypocreomycetidae</taxon>
        <taxon>Hypocreales</taxon>
        <taxon>Nectriaceae</taxon>
        <taxon>Thelonectria</taxon>
    </lineage>
</organism>
<name>A0A9P9AM63_9HYPO</name>
<comment type="caution">
    <text evidence="2">The sequence shown here is derived from an EMBL/GenBank/DDBJ whole genome shotgun (WGS) entry which is preliminary data.</text>
</comment>
<evidence type="ECO:0000256" key="1">
    <source>
        <dbReference type="SAM" id="MobiDB-lite"/>
    </source>
</evidence>
<reference evidence="2 3" key="1">
    <citation type="journal article" date="2021" name="Nat. Commun.">
        <title>Genetic determinants of endophytism in the Arabidopsis root mycobiome.</title>
        <authorList>
            <person name="Mesny F."/>
            <person name="Miyauchi S."/>
            <person name="Thiergart T."/>
            <person name="Pickel B."/>
            <person name="Atanasova L."/>
            <person name="Karlsson M."/>
            <person name="Huettel B."/>
            <person name="Barry K.W."/>
            <person name="Haridas S."/>
            <person name="Chen C."/>
            <person name="Bauer D."/>
            <person name="Andreopoulos W."/>
            <person name="Pangilinan J."/>
            <person name="LaButti K."/>
            <person name="Riley R."/>
            <person name="Lipzen A."/>
            <person name="Clum A."/>
            <person name="Drula E."/>
            <person name="Henrissat B."/>
            <person name="Kohler A."/>
            <person name="Grigoriev I.V."/>
            <person name="Martin F.M."/>
            <person name="Hacquard S."/>
        </authorList>
    </citation>
    <scope>NUCLEOTIDE SEQUENCE [LARGE SCALE GENOMIC DNA]</scope>
    <source>
        <strain evidence="2 3">MPI-CAGE-CH-0241</strain>
    </source>
</reference>
<dbReference type="PANTHER" id="PTHR32387:SF0">
    <property type="entry name" value="PROTEIN NO VEIN"/>
    <property type="match status" value="1"/>
</dbReference>
<accession>A0A9P9AM63</accession>
<dbReference type="EMBL" id="JAGPYM010000032">
    <property type="protein sequence ID" value="KAH6876838.1"/>
    <property type="molecule type" value="Genomic_DNA"/>
</dbReference>